<comment type="caution">
    <text evidence="6">The sequence shown here is derived from an EMBL/GenBank/DDBJ whole genome shotgun (WGS) entry which is preliminary data.</text>
</comment>
<dbReference type="SUPFAM" id="SSF46785">
    <property type="entry name" value="Winged helix' DNA-binding domain"/>
    <property type="match status" value="1"/>
</dbReference>
<keyword evidence="4" id="KW-0804">Transcription</keyword>
<name>A0A8X8KGR8_ACIGI</name>
<dbReference type="InterPro" id="IPR005119">
    <property type="entry name" value="LysR_subst-bd"/>
</dbReference>
<comment type="similarity">
    <text evidence="1">Belongs to the LysR transcriptional regulatory family.</text>
</comment>
<reference evidence="6" key="1">
    <citation type="submission" date="2021-07" db="EMBL/GenBank/DDBJ databases">
        <authorList>
            <person name="Fernandez M."/>
            <person name="Pereira P."/>
            <person name="Torres Tejerizo G.A."/>
            <person name="Gonzalez P."/>
            <person name="Agostini E."/>
        </authorList>
    </citation>
    <scope>NUCLEOTIDE SEQUENCE</scope>
    <source>
        <strain evidence="6">SFC 500-1A</strain>
    </source>
</reference>
<dbReference type="InterPro" id="IPR058163">
    <property type="entry name" value="LysR-type_TF_proteobact-type"/>
</dbReference>
<proteinExistence type="inferred from homology"/>
<dbReference type="InterPro" id="IPR036390">
    <property type="entry name" value="WH_DNA-bd_sf"/>
</dbReference>
<evidence type="ECO:0000256" key="2">
    <source>
        <dbReference type="ARBA" id="ARBA00023015"/>
    </source>
</evidence>
<dbReference type="GO" id="GO:0006351">
    <property type="term" value="P:DNA-templated transcription"/>
    <property type="evidence" value="ECO:0007669"/>
    <property type="project" value="TreeGrafter"/>
</dbReference>
<organism evidence="6 7">
    <name type="scientific">Acinetobacter guillouiae</name>
    <name type="common">Acinetobacter genomosp. 11</name>
    <dbReference type="NCBI Taxonomy" id="106649"/>
    <lineage>
        <taxon>Bacteria</taxon>
        <taxon>Pseudomonadati</taxon>
        <taxon>Pseudomonadota</taxon>
        <taxon>Gammaproteobacteria</taxon>
        <taxon>Moraxellales</taxon>
        <taxon>Moraxellaceae</taxon>
        <taxon>Acinetobacter</taxon>
    </lineage>
</organism>
<dbReference type="CDD" id="cd08422">
    <property type="entry name" value="PBP2_CrgA_like"/>
    <property type="match status" value="1"/>
</dbReference>
<accession>A0A8X8KGR8</accession>
<gene>
    <name evidence="6" type="ORF">KW868_07695</name>
</gene>
<dbReference type="Gene3D" id="3.40.190.290">
    <property type="match status" value="1"/>
</dbReference>
<dbReference type="SUPFAM" id="SSF53850">
    <property type="entry name" value="Periplasmic binding protein-like II"/>
    <property type="match status" value="1"/>
</dbReference>
<dbReference type="InterPro" id="IPR036388">
    <property type="entry name" value="WH-like_DNA-bd_sf"/>
</dbReference>
<dbReference type="EMBL" id="JAHWXT010000002">
    <property type="protein sequence ID" value="MCF0264342.1"/>
    <property type="molecule type" value="Genomic_DNA"/>
</dbReference>
<dbReference type="PANTHER" id="PTHR30537">
    <property type="entry name" value="HTH-TYPE TRANSCRIPTIONAL REGULATOR"/>
    <property type="match status" value="1"/>
</dbReference>
<dbReference type="GO" id="GO:0003700">
    <property type="term" value="F:DNA-binding transcription factor activity"/>
    <property type="evidence" value="ECO:0007669"/>
    <property type="project" value="InterPro"/>
</dbReference>
<protein>
    <submittedName>
        <fullName evidence="6">LysR family transcriptional regulator</fullName>
    </submittedName>
</protein>
<keyword evidence="2" id="KW-0805">Transcription regulation</keyword>
<dbReference type="Gene3D" id="1.10.10.10">
    <property type="entry name" value="Winged helix-like DNA-binding domain superfamily/Winged helix DNA-binding domain"/>
    <property type="match status" value="1"/>
</dbReference>
<dbReference type="Pfam" id="PF00126">
    <property type="entry name" value="HTH_1"/>
    <property type="match status" value="1"/>
</dbReference>
<evidence type="ECO:0000256" key="1">
    <source>
        <dbReference type="ARBA" id="ARBA00009437"/>
    </source>
</evidence>
<keyword evidence="3" id="KW-0238">DNA-binding</keyword>
<dbReference type="PANTHER" id="PTHR30537:SF5">
    <property type="entry name" value="HTH-TYPE TRANSCRIPTIONAL ACTIVATOR TTDR-RELATED"/>
    <property type="match status" value="1"/>
</dbReference>
<feature type="domain" description="HTH lysR-type" evidence="5">
    <location>
        <begin position="3"/>
        <end position="60"/>
    </location>
</feature>
<dbReference type="RefSeq" id="WP_234623135.1">
    <property type="nucleotide sequence ID" value="NZ_JAHWXT010000002.1"/>
</dbReference>
<dbReference type="PROSITE" id="PS50931">
    <property type="entry name" value="HTH_LYSR"/>
    <property type="match status" value="1"/>
</dbReference>
<dbReference type="Proteomes" id="UP000887320">
    <property type="component" value="Unassembled WGS sequence"/>
</dbReference>
<dbReference type="AlphaFoldDB" id="A0A8X8KGR8"/>
<dbReference type="GO" id="GO:0043565">
    <property type="term" value="F:sequence-specific DNA binding"/>
    <property type="evidence" value="ECO:0007669"/>
    <property type="project" value="TreeGrafter"/>
</dbReference>
<evidence type="ECO:0000313" key="7">
    <source>
        <dbReference type="Proteomes" id="UP000887320"/>
    </source>
</evidence>
<sequence length="295" mass="34518">MQDEISDLDFFITLASSKSMTRASIEMDIPLPTVSRKLAKLEYFYGKRLINRSARQFDLTEAGKLLLDRSIYISSLMKQVHDEVSQNVNSFAGKLRIGSLNYLGRSKLGDLVAKFSVPHPNLEIELILSDSKMDLVENELDILFQLEQPNNVIYNSEVLLDTRRIFCASPKYFKKFGYPTHPLDLLNHRCICLIRNRHIYQDWKYSINDEIFEVHVHPYLKSNNAEVTHQWMIQGFGIGYRLYHEVKQELEDGILIECFKDNHSSELSLYMVYSKLKKREVVKDFINFTKDNINY</sequence>
<dbReference type="InterPro" id="IPR000847">
    <property type="entry name" value="LysR_HTH_N"/>
</dbReference>
<evidence type="ECO:0000256" key="4">
    <source>
        <dbReference type="ARBA" id="ARBA00023163"/>
    </source>
</evidence>
<evidence type="ECO:0000313" key="6">
    <source>
        <dbReference type="EMBL" id="MCF0264342.1"/>
    </source>
</evidence>
<evidence type="ECO:0000256" key="3">
    <source>
        <dbReference type="ARBA" id="ARBA00023125"/>
    </source>
</evidence>
<evidence type="ECO:0000259" key="5">
    <source>
        <dbReference type="PROSITE" id="PS50931"/>
    </source>
</evidence>
<dbReference type="Pfam" id="PF03466">
    <property type="entry name" value="LysR_substrate"/>
    <property type="match status" value="1"/>
</dbReference>